<dbReference type="SMART" id="SM00646">
    <property type="entry name" value="Ami_3"/>
    <property type="match status" value="1"/>
</dbReference>
<feature type="domain" description="SH3b" evidence="4">
    <location>
        <begin position="41"/>
        <end position="103"/>
    </location>
</feature>
<comment type="caution">
    <text evidence="5">The sequence shown here is derived from an EMBL/GenBank/DDBJ whole genome shotgun (WGS) entry which is preliminary data.</text>
</comment>
<proteinExistence type="predicted"/>
<protein>
    <submittedName>
        <fullName evidence="5">N-acetylmuramoyl-L-alanine amidase</fullName>
    </submittedName>
</protein>
<evidence type="ECO:0000256" key="2">
    <source>
        <dbReference type="ARBA" id="ARBA00023316"/>
    </source>
</evidence>
<keyword evidence="3" id="KW-0812">Transmembrane</keyword>
<dbReference type="Gene3D" id="3.40.630.40">
    <property type="entry name" value="Zn-dependent exopeptidases"/>
    <property type="match status" value="1"/>
</dbReference>
<dbReference type="InterPro" id="IPR002508">
    <property type="entry name" value="MurNAc-LAA_cat"/>
</dbReference>
<dbReference type="InterPro" id="IPR050695">
    <property type="entry name" value="N-acetylmuramoyl_amidase_3"/>
</dbReference>
<evidence type="ECO:0000256" key="3">
    <source>
        <dbReference type="SAM" id="Phobius"/>
    </source>
</evidence>
<dbReference type="OrthoDB" id="9806267at2"/>
<dbReference type="Proteomes" id="UP000051673">
    <property type="component" value="Unassembled WGS sequence"/>
</dbReference>
<dbReference type="Gene3D" id="2.30.30.40">
    <property type="entry name" value="SH3 Domains"/>
    <property type="match status" value="1"/>
</dbReference>
<dbReference type="Pfam" id="PF01520">
    <property type="entry name" value="Amidase_3"/>
    <property type="match status" value="1"/>
</dbReference>
<evidence type="ECO:0000313" key="5">
    <source>
        <dbReference type="EMBL" id="KRN76342.1"/>
    </source>
</evidence>
<dbReference type="PANTHER" id="PTHR30404">
    <property type="entry name" value="N-ACETYLMURAMOYL-L-ALANINE AMIDASE"/>
    <property type="match status" value="1"/>
</dbReference>
<evidence type="ECO:0000256" key="1">
    <source>
        <dbReference type="ARBA" id="ARBA00022801"/>
    </source>
</evidence>
<organism evidence="5 6">
    <name type="scientific">Weissella minor</name>
    <dbReference type="NCBI Taxonomy" id="1620"/>
    <lineage>
        <taxon>Bacteria</taxon>
        <taxon>Bacillati</taxon>
        <taxon>Bacillota</taxon>
        <taxon>Bacilli</taxon>
        <taxon>Lactobacillales</taxon>
        <taxon>Lactobacillaceae</taxon>
        <taxon>Weissella</taxon>
    </lineage>
</organism>
<dbReference type="Pfam" id="PF08239">
    <property type="entry name" value="SH3_3"/>
    <property type="match status" value="1"/>
</dbReference>
<dbReference type="STRING" id="1620.IV67_GL000918"/>
<dbReference type="SUPFAM" id="SSF53187">
    <property type="entry name" value="Zn-dependent exopeptidases"/>
    <property type="match status" value="1"/>
</dbReference>
<evidence type="ECO:0000313" key="6">
    <source>
        <dbReference type="Proteomes" id="UP000051673"/>
    </source>
</evidence>
<evidence type="ECO:0000259" key="4">
    <source>
        <dbReference type="PROSITE" id="PS51781"/>
    </source>
</evidence>
<keyword evidence="6" id="KW-1185">Reference proteome</keyword>
<keyword evidence="3" id="KW-1133">Transmembrane helix</keyword>
<dbReference type="CDD" id="cd02696">
    <property type="entry name" value="MurNAc-LAA"/>
    <property type="match status" value="1"/>
</dbReference>
<name>A0A0R2JKD4_9LACO</name>
<dbReference type="EMBL" id="JQCD01000030">
    <property type="protein sequence ID" value="KRN76342.1"/>
    <property type="molecule type" value="Genomic_DNA"/>
</dbReference>
<sequence length="297" mass="33408">MLLRKIGRIIQIWLTKFWIPLSITVVLLTMAITTTTVLLHREQVTVKISNIPVHTKRGVSAPSAGVLNRGEHLQILKRDNGWYQIRREDESEVWVAGWLVERTQPLDKITPLSEATVVLDPGHGGSDVGAISNGGDYEKKYTLELGQAVRKELEKQGTRVIMTRSTDKLVELADIPTVAEKNQADMFISFHFDSSPQSNSASGFTTYYYHENNGSLDLARDVNKAIAPNMPKDMPNKGEEFGDFLVIRENSVPAILMENGYINSNKDLKHMKSEDFTQQIARDIPDGLQSYLARQKQ</sequence>
<dbReference type="PROSITE" id="PS51781">
    <property type="entry name" value="SH3B"/>
    <property type="match status" value="1"/>
</dbReference>
<keyword evidence="1" id="KW-0378">Hydrolase</keyword>
<dbReference type="GO" id="GO:0008745">
    <property type="term" value="F:N-acetylmuramoyl-L-alanine amidase activity"/>
    <property type="evidence" value="ECO:0007669"/>
    <property type="project" value="InterPro"/>
</dbReference>
<accession>A0A0R2JKD4</accession>
<keyword evidence="2" id="KW-0961">Cell wall biogenesis/degradation</keyword>
<reference evidence="5 6" key="1">
    <citation type="journal article" date="2015" name="Genome Announc.">
        <title>Expanding the biotechnology potential of lactobacilli through comparative genomics of 213 strains and associated genera.</title>
        <authorList>
            <person name="Sun Z."/>
            <person name="Harris H.M."/>
            <person name="McCann A."/>
            <person name="Guo C."/>
            <person name="Argimon S."/>
            <person name="Zhang W."/>
            <person name="Yang X."/>
            <person name="Jeffery I.B."/>
            <person name="Cooney J.C."/>
            <person name="Kagawa T.F."/>
            <person name="Liu W."/>
            <person name="Song Y."/>
            <person name="Salvetti E."/>
            <person name="Wrobel A."/>
            <person name="Rasinkangas P."/>
            <person name="Parkhill J."/>
            <person name="Rea M.C."/>
            <person name="O'Sullivan O."/>
            <person name="Ritari J."/>
            <person name="Douillard F.P."/>
            <person name="Paul Ross R."/>
            <person name="Yang R."/>
            <person name="Briner A.E."/>
            <person name="Felis G.E."/>
            <person name="de Vos W.M."/>
            <person name="Barrangou R."/>
            <person name="Klaenhammer T.R."/>
            <person name="Caufield P.W."/>
            <person name="Cui Y."/>
            <person name="Zhang H."/>
            <person name="O'Toole P.W."/>
        </authorList>
    </citation>
    <scope>NUCLEOTIDE SEQUENCE [LARGE SCALE GENOMIC DNA]</scope>
    <source>
        <strain evidence="5 6">DSM 20014</strain>
    </source>
</reference>
<dbReference type="PANTHER" id="PTHR30404:SF7">
    <property type="entry name" value="CELL WALL AMIDASE LYTH-RELATED"/>
    <property type="match status" value="1"/>
</dbReference>
<dbReference type="PATRIC" id="fig|1620.3.peg.934"/>
<feature type="transmembrane region" description="Helical" evidence="3">
    <location>
        <begin position="12"/>
        <end position="39"/>
    </location>
</feature>
<dbReference type="GO" id="GO:0009253">
    <property type="term" value="P:peptidoglycan catabolic process"/>
    <property type="evidence" value="ECO:0007669"/>
    <property type="project" value="InterPro"/>
</dbReference>
<dbReference type="GO" id="GO:0071555">
    <property type="term" value="P:cell wall organization"/>
    <property type="evidence" value="ECO:0007669"/>
    <property type="project" value="UniProtKB-KW"/>
</dbReference>
<dbReference type="SMART" id="SM00287">
    <property type="entry name" value="SH3b"/>
    <property type="match status" value="1"/>
</dbReference>
<dbReference type="GO" id="GO:0030288">
    <property type="term" value="C:outer membrane-bounded periplasmic space"/>
    <property type="evidence" value="ECO:0007669"/>
    <property type="project" value="TreeGrafter"/>
</dbReference>
<dbReference type="AlphaFoldDB" id="A0A0R2JKD4"/>
<keyword evidence="3" id="KW-0472">Membrane</keyword>
<gene>
    <name evidence="5" type="ORF">IV67_GL000918</name>
</gene>
<dbReference type="InterPro" id="IPR003646">
    <property type="entry name" value="SH3-like_bac-type"/>
</dbReference>